<protein>
    <submittedName>
        <fullName evidence="2">Uncharacterized protein</fullName>
    </submittedName>
</protein>
<gene>
    <name evidence="2" type="ORF">ABII15_07740</name>
</gene>
<evidence type="ECO:0000256" key="1">
    <source>
        <dbReference type="SAM" id="MobiDB-lite"/>
    </source>
</evidence>
<feature type="compositionally biased region" description="Polar residues" evidence="1">
    <location>
        <begin position="1"/>
        <end position="18"/>
    </location>
</feature>
<dbReference type="EMBL" id="CP159534">
    <property type="protein sequence ID" value="XCJ69860.1"/>
    <property type="molecule type" value="Genomic_DNA"/>
</dbReference>
<feature type="region of interest" description="Disordered" evidence="1">
    <location>
        <begin position="1"/>
        <end position="72"/>
    </location>
</feature>
<feature type="compositionally biased region" description="Gly residues" evidence="1">
    <location>
        <begin position="42"/>
        <end position="57"/>
    </location>
</feature>
<accession>A0AAU8IPJ7</accession>
<proteinExistence type="predicted"/>
<name>A0AAU8IPJ7_9ACTN</name>
<evidence type="ECO:0000313" key="2">
    <source>
        <dbReference type="EMBL" id="XCJ69860.1"/>
    </source>
</evidence>
<dbReference type="AlphaFoldDB" id="A0AAU8IPJ7"/>
<dbReference type="KEGG" id="stac:ABII15_07740"/>
<reference evidence="2" key="1">
    <citation type="submission" date="2024-06" db="EMBL/GenBank/DDBJ databases">
        <title>Streptomyces sp. strain HUAS MG91 genome sequences.</title>
        <authorList>
            <person name="Mo P."/>
        </authorList>
    </citation>
    <scope>NUCLEOTIDE SEQUENCE</scope>
    <source>
        <strain evidence="2">HUAS MG91</strain>
    </source>
</reference>
<sequence>MSMTPQMSQQGQQFPSTSPYQQQQPFGQQGGQQGFGQQPFGQQGGQQGYGQQGGQQGFGQQPFGQQGGQQHMGGSLEQLQQLGQQQPFQGLLQQLGQQQGYGQQQMGGQQQQVEQQVQQHLHQILQIAVQHSQQQVQQQVLQAGIADAYIDVVQPLPGQPSIIALRIQGQFRIFANPNPQTHDQVQEAFAFGHQVVGVWDSGSPQVLRSIQVRKI</sequence>
<organism evidence="2">
    <name type="scientific">Streptomyces tabacisoli</name>
    <dbReference type="NCBI Taxonomy" id="3156398"/>
    <lineage>
        <taxon>Bacteria</taxon>
        <taxon>Bacillati</taxon>
        <taxon>Actinomycetota</taxon>
        <taxon>Actinomycetes</taxon>
        <taxon>Kitasatosporales</taxon>
        <taxon>Streptomycetaceae</taxon>
        <taxon>Streptomyces</taxon>
    </lineage>
</organism>
<dbReference type="RefSeq" id="WP_353941527.1">
    <property type="nucleotide sequence ID" value="NZ_CP159534.1"/>
</dbReference>